<comment type="caution">
    <text evidence="1">The sequence shown here is derived from an EMBL/GenBank/DDBJ whole genome shotgun (WGS) entry which is preliminary data.</text>
</comment>
<reference evidence="1 2" key="1">
    <citation type="submission" date="2019-09" db="EMBL/GenBank/DDBJ databases">
        <title>Whole-genome sequence of the purple sulfur bacterium Thiohalocapsa marina DSM 19078.</title>
        <authorList>
            <person name="Kyndt J.A."/>
            <person name="Meyer T.E."/>
        </authorList>
    </citation>
    <scope>NUCLEOTIDE SEQUENCE [LARGE SCALE GENOMIC DNA]</scope>
    <source>
        <strain evidence="1 2">DSM 19078</strain>
    </source>
</reference>
<dbReference type="AlphaFoldDB" id="A0A5M8FBZ9"/>
<dbReference type="EMBL" id="VWXX01000052">
    <property type="protein sequence ID" value="KAA6182189.1"/>
    <property type="molecule type" value="Genomic_DNA"/>
</dbReference>
<dbReference type="Proteomes" id="UP000322981">
    <property type="component" value="Unassembled WGS sequence"/>
</dbReference>
<evidence type="ECO:0000313" key="1">
    <source>
        <dbReference type="EMBL" id="KAA6182189.1"/>
    </source>
</evidence>
<protein>
    <submittedName>
        <fullName evidence="1">Uncharacterized protein</fullName>
    </submittedName>
</protein>
<evidence type="ECO:0000313" key="2">
    <source>
        <dbReference type="Proteomes" id="UP000322981"/>
    </source>
</evidence>
<dbReference type="RefSeq" id="WP_150094851.1">
    <property type="nucleotide sequence ID" value="NZ_JBFUOH010000092.1"/>
</dbReference>
<gene>
    <name evidence="1" type="ORF">F2Q65_18335</name>
</gene>
<keyword evidence="2" id="KW-1185">Reference proteome</keyword>
<organism evidence="1 2">
    <name type="scientific">Thiohalocapsa marina</name>
    <dbReference type="NCBI Taxonomy" id="424902"/>
    <lineage>
        <taxon>Bacteria</taxon>
        <taxon>Pseudomonadati</taxon>
        <taxon>Pseudomonadota</taxon>
        <taxon>Gammaproteobacteria</taxon>
        <taxon>Chromatiales</taxon>
        <taxon>Chromatiaceae</taxon>
        <taxon>Thiohalocapsa</taxon>
    </lineage>
</organism>
<accession>A0A5M8FBZ9</accession>
<name>A0A5M8FBZ9_9GAMM</name>
<proteinExistence type="predicted"/>
<sequence>MQSIAVCVCVLALLTGGMLTLFGVAVVSPAEVPVPASALAPVQATVQVPVQVPVQAPARAPAIRFSSSLWGIRILQDQAKAWASAHGYVPFVENLTDTNLV</sequence>